<dbReference type="SUPFAM" id="SSF48726">
    <property type="entry name" value="Immunoglobulin"/>
    <property type="match status" value="1"/>
</dbReference>
<dbReference type="Gene3D" id="2.60.40.10">
    <property type="entry name" value="Immunoglobulins"/>
    <property type="match status" value="1"/>
</dbReference>
<dbReference type="AlphaFoldDB" id="A0A8D2NIP0"/>
<feature type="domain" description="Ig-like" evidence="1">
    <location>
        <begin position="40"/>
        <end position="128"/>
    </location>
</feature>
<dbReference type="InterPro" id="IPR003598">
    <property type="entry name" value="Ig_sub2"/>
</dbReference>
<dbReference type="InterPro" id="IPR036179">
    <property type="entry name" value="Ig-like_dom_sf"/>
</dbReference>
<dbReference type="InterPro" id="IPR007110">
    <property type="entry name" value="Ig-like_dom"/>
</dbReference>
<protein>
    <recommendedName>
        <fullName evidence="1">Ig-like domain-containing protein</fullName>
    </recommendedName>
</protein>
<dbReference type="InterPro" id="IPR003599">
    <property type="entry name" value="Ig_sub"/>
</dbReference>
<dbReference type="PROSITE" id="PS50835">
    <property type="entry name" value="IG_LIKE"/>
    <property type="match status" value="1"/>
</dbReference>
<name>A0A8D2NIP0_ZONAL</name>
<reference evidence="2" key="2">
    <citation type="submission" date="2025-09" db="UniProtKB">
        <authorList>
            <consortium name="Ensembl"/>
        </authorList>
    </citation>
    <scope>IDENTIFICATION</scope>
</reference>
<dbReference type="InterPro" id="IPR013098">
    <property type="entry name" value="Ig_I-set"/>
</dbReference>
<dbReference type="Pfam" id="PF07679">
    <property type="entry name" value="I-set"/>
    <property type="match status" value="1"/>
</dbReference>
<dbReference type="PANTHER" id="PTHR47633">
    <property type="entry name" value="IMMUNOGLOBULIN"/>
    <property type="match status" value="1"/>
</dbReference>
<dbReference type="FunFam" id="2.60.40.10:FF:000022">
    <property type="entry name" value="Cardiac titin"/>
    <property type="match status" value="1"/>
</dbReference>
<dbReference type="SMART" id="SM00409">
    <property type="entry name" value="IG"/>
    <property type="match status" value="1"/>
</dbReference>
<dbReference type="SMART" id="SM00408">
    <property type="entry name" value="IGc2"/>
    <property type="match status" value="1"/>
</dbReference>
<proteinExistence type="predicted"/>
<evidence type="ECO:0000313" key="2">
    <source>
        <dbReference type="Ensembl" id="ENSZALP00000022860.1"/>
    </source>
</evidence>
<dbReference type="PANTHER" id="PTHR47633:SF15">
    <property type="entry name" value="IG-LIKE DOMAIN-CONTAINING PROTEIN"/>
    <property type="match status" value="1"/>
</dbReference>
<dbReference type="InterPro" id="IPR013783">
    <property type="entry name" value="Ig-like_fold"/>
</dbReference>
<dbReference type="Ensembl" id="ENSZALT00000029689.1">
    <property type="protein sequence ID" value="ENSZALP00000022860.1"/>
    <property type="gene ID" value="ENSZALG00000017728.1"/>
</dbReference>
<evidence type="ECO:0000313" key="3">
    <source>
        <dbReference type="Proteomes" id="UP000694413"/>
    </source>
</evidence>
<evidence type="ECO:0000259" key="1">
    <source>
        <dbReference type="PROSITE" id="PS50835"/>
    </source>
</evidence>
<accession>A0A8D2NIP0</accession>
<reference evidence="2" key="1">
    <citation type="submission" date="2025-08" db="UniProtKB">
        <authorList>
            <consortium name="Ensembl"/>
        </authorList>
    </citation>
    <scope>IDENTIFICATION</scope>
</reference>
<keyword evidence="3" id="KW-1185">Reference proteome</keyword>
<dbReference type="Proteomes" id="UP000694413">
    <property type="component" value="Unassembled WGS sequence"/>
</dbReference>
<sequence length="130" mass="14034">GSPPISPCLHLRYSSPLIPLTHPNDALPLLTTFSPSPEPPYFVTHLDRVEVKVGEPLTLKCQIGEPIQVSWYKDGALLSDTDNMQSAFLNNVATLQILETSMDYCGQYTCSAQNALGTASSSAKLLLTGL</sequence>
<organism evidence="2 3">
    <name type="scientific">Zonotrichia albicollis</name>
    <name type="common">White-throated sparrow</name>
    <name type="synonym">Fringilla albicollis</name>
    <dbReference type="NCBI Taxonomy" id="44394"/>
    <lineage>
        <taxon>Eukaryota</taxon>
        <taxon>Metazoa</taxon>
        <taxon>Chordata</taxon>
        <taxon>Craniata</taxon>
        <taxon>Vertebrata</taxon>
        <taxon>Euteleostomi</taxon>
        <taxon>Archelosauria</taxon>
        <taxon>Archosauria</taxon>
        <taxon>Dinosauria</taxon>
        <taxon>Saurischia</taxon>
        <taxon>Theropoda</taxon>
        <taxon>Coelurosauria</taxon>
        <taxon>Aves</taxon>
        <taxon>Neognathae</taxon>
        <taxon>Neoaves</taxon>
        <taxon>Telluraves</taxon>
        <taxon>Australaves</taxon>
        <taxon>Passeriformes</taxon>
        <taxon>Passerellidae</taxon>
        <taxon>Zonotrichia</taxon>
    </lineage>
</organism>